<dbReference type="GO" id="GO:0019239">
    <property type="term" value="F:deaminase activity"/>
    <property type="evidence" value="ECO:0007669"/>
    <property type="project" value="TreeGrafter"/>
</dbReference>
<evidence type="ECO:0000313" key="1">
    <source>
        <dbReference type="EMBL" id="XCB32070.1"/>
    </source>
</evidence>
<sequence length="129" mass="14252">MKNIIHDIGVASQIGKYSDAVEAPSTSRLLFLSGTPGLTSDGHLPESFEGQAEQAWRNILALLERAAMGPEHLVKISQYLIRPEDISRYPPIRAKWLGDHRPASMLVVIPALVRPDFLIEIEAFAVAPR</sequence>
<protein>
    <submittedName>
        <fullName evidence="1">RidA family protein</fullName>
        <ecNumber evidence="1">3.5.-.-</ecNumber>
    </submittedName>
</protein>
<proteinExistence type="predicted"/>
<dbReference type="EMBL" id="CP132942">
    <property type="protein sequence ID" value="XCB32070.1"/>
    <property type="molecule type" value="Genomic_DNA"/>
</dbReference>
<dbReference type="AlphaFoldDB" id="A0AAU7ZMM6"/>
<dbReference type="CDD" id="cd00448">
    <property type="entry name" value="YjgF_YER057c_UK114_family"/>
    <property type="match status" value="1"/>
</dbReference>
<dbReference type="InterPro" id="IPR035959">
    <property type="entry name" value="RutC-like_sf"/>
</dbReference>
<keyword evidence="1" id="KW-0378">Hydrolase</keyword>
<reference evidence="1" key="2">
    <citation type="journal article" date="2024" name="Environ. Microbiol.">
        <title>Genome analysis and description of Tunturibacter gen. nov. expands the diversity of Terriglobia in tundra soils.</title>
        <authorList>
            <person name="Messyasz A."/>
            <person name="Mannisto M.K."/>
            <person name="Kerkhof L.J."/>
            <person name="Haggblom M.M."/>
        </authorList>
    </citation>
    <scope>NUCLEOTIDE SEQUENCE</scope>
    <source>
        <strain evidence="1">X5P6</strain>
    </source>
</reference>
<dbReference type="RefSeq" id="WP_353062915.1">
    <property type="nucleotide sequence ID" value="NZ_CP132942.1"/>
</dbReference>
<dbReference type="GO" id="GO:0005829">
    <property type="term" value="C:cytosol"/>
    <property type="evidence" value="ECO:0007669"/>
    <property type="project" value="TreeGrafter"/>
</dbReference>
<organism evidence="1">
    <name type="scientific">Tunturiibacter psychrotolerans</name>
    <dbReference type="NCBI Taxonomy" id="3069686"/>
    <lineage>
        <taxon>Bacteria</taxon>
        <taxon>Pseudomonadati</taxon>
        <taxon>Acidobacteriota</taxon>
        <taxon>Terriglobia</taxon>
        <taxon>Terriglobales</taxon>
        <taxon>Acidobacteriaceae</taxon>
        <taxon>Tunturiibacter</taxon>
    </lineage>
</organism>
<reference evidence="1" key="1">
    <citation type="submission" date="2023-08" db="EMBL/GenBank/DDBJ databases">
        <authorList>
            <person name="Messyasz A."/>
            <person name="Mannisto M.K."/>
            <person name="Kerkhof L.J."/>
            <person name="Haggblom M."/>
        </authorList>
    </citation>
    <scope>NUCLEOTIDE SEQUENCE</scope>
    <source>
        <strain evidence="1">X5P6</strain>
    </source>
</reference>
<dbReference type="EC" id="3.5.-.-" evidence="1"/>
<name>A0AAU7ZMM6_9BACT</name>
<dbReference type="PANTHER" id="PTHR11803:SF44">
    <property type="entry name" value="RUTC FAMILY PROTEIN YJGH"/>
    <property type="match status" value="1"/>
</dbReference>
<gene>
    <name evidence="1" type="ORF">RBB77_16680</name>
</gene>
<dbReference type="Pfam" id="PF01042">
    <property type="entry name" value="Ribonuc_L-PSP"/>
    <property type="match status" value="1"/>
</dbReference>
<dbReference type="PANTHER" id="PTHR11803">
    <property type="entry name" value="2-IMINOBUTANOATE/2-IMINOPROPANOATE DEAMINASE RIDA"/>
    <property type="match status" value="1"/>
</dbReference>
<dbReference type="SUPFAM" id="SSF55298">
    <property type="entry name" value="YjgF-like"/>
    <property type="match status" value="1"/>
</dbReference>
<accession>A0AAU7ZMM6</accession>
<dbReference type="InterPro" id="IPR006175">
    <property type="entry name" value="YjgF/YER057c/UK114"/>
</dbReference>
<dbReference type="Gene3D" id="3.30.1330.40">
    <property type="entry name" value="RutC-like"/>
    <property type="match status" value="1"/>
</dbReference>
<dbReference type="KEGG" id="tpsc:RBB77_16680"/>